<evidence type="ECO:0000256" key="1">
    <source>
        <dbReference type="SAM" id="SignalP"/>
    </source>
</evidence>
<reference evidence="2 3" key="1">
    <citation type="submission" date="2016-03" db="EMBL/GenBank/DDBJ databases">
        <title>Photobacterium proteolyticum sp. nov. a protease producing bacterium isolated from ocean sediments of Laizhou Bay.</title>
        <authorList>
            <person name="Li Y."/>
        </authorList>
    </citation>
    <scope>NUCLEOTIDE SEQUENCE [LARGE SCALE GENOMIC DNA]</scope>
    <source>
        <strain evidence="2 3">R-40508</strain>
    </source>
</reference>
<feature type="signal peptide" evidence="1">
    <location>
        <begin position="1"/>
        <end position="27"/>
    </location>
</feature>
<comment type="caution">
    <text evidence="2">The sequence shown here is derived from an EMBL/GenBank/DDBJ whole genome shotgun (WGS) entry which is preliminary data.</text>
</comment>
<evidence type="ECO:0000313" key="3">
    <source>
        <dbReference type="Proteomes" id="UP000078503"/>
    </source>
</evidence>
<sequence>MAFSSLIKNKLPVLLSCIITATPTMLAAQPADTWFSDTPLRHTYQALVEHQPELAWQELVLALSQYELNEQYWVPAKQAILNQTECGQKLTMHASNVPTGAHIELSIVRSFGLSTQSYQIKLSAQENLAPEDQTNTNKAASYPIVLRSPQGKVLLDAQFQLKKQYQEFEVKDMLLTPSSGIYQLKLNNHTIPLIISNVDDDRWLTLENKLSAPHIRVNLPPHVETCSPANVSWQWFDINYEQLGAKIPFTHNDMPVPKSSPYPEEAKHLSATAALSEYQQGIIINYIQRVAIPYSEQ</sequence>
<dbReference type="EMBL" id="LVHF01000012">
    <property type="protein sequence ID" value="OAN18053.1"/>
    <property type="molecule type" value="Genomic_DNA"/>
</dbReference>
<gene>
    <name evidence="2" type="ORF">A3K86_03810</name>
</gene>
<evidence type="ECO:0008006" key="4">
    <source>
        <dbReference type="Google" id="ProtNLM"/>
    </source>
</evidence>
<dbReference type="STRING" id="858640.A3K86_03810"/>
<name>A0A178KN02_9GAMM</name>
<feature type="chain" id="PRO_5008090522" description="DUF2861 domain-containing protein" evidence="1">
    <location>
        <begin position="28"/>
        <end position="297"/>
    </location>
</feature>
<proteinExistence type="predicted"/>
<keyword evidence="3" id="KW-1185">Reference proteome</keyword>
<dbReference type="InterPro" id="IPR021290">
    <property type="entry name" value="DUF2861"/>
</dbReference>
<evidence type="ECO:0000313" key="2">
    <source>
        <dbReference type="EMBL" id="OAN18053.1"/>
    </source>
</evidence>
<dbReference type="Pfam" id="PF11060">
    <property type="entry name" value="DUF2861"/>
    <property type="match status" value="1"/>
</dbReference>
<dbReference type="RefSeq" id="WP_232321901.1">
    <property type="nucleotide sequence ID" value="NZ_LVHF01000012.1"/>
</dbReference>
<dbReference type="AlphaFoldDB" id="A0A178KN02"/>
<dbReference type="Proteomes" id="UP000078503">
    <property type="component" value="Unassembled WGS sequence"/>
</dbReference>
<organism evidence="2 3">
    <name type="scientific">Photobacterium jeanii</name>
    <dbReference type="NCBI Taxonomy" id="858640"/>
    <lineage>
        <taxon>Bacteria</taxon>
        <taxon>Pseudomonadati</taxon>
        <taxon>Pseudomonadota</taxon>
        <taxon>Gammaproteobacteria</taxon>
        <taxon>Vibrionales</taxon>
        <taxon>Vibrionaceae</taxon>
        <taxon>Photobacterium</taxon>
    </lineage>
</organism>
<keyword evidence="1" id="KW-0732">Signal</keyword>
<protein>
    <recommendedName>
        <fullName evidence="4">DUF2861 domain-containing protein</fullName>
    </recommendedName>
</protein>
<accession>A0A178KN02</accession>